<gene>
    <name evidence="1" type="ORF">C7H19_16685</name>
</gene>
<proteinExistence type="predicted"/>
<reference evidence="1 2" key="2">
    <citation type="submission" date="2018-03" db="EMBL/GenBank/DDBJ databases">
        <authorList>
            <person name="Keele B.F."/>
        </authorList>
    </citation>
    <scope>NUCLEOTIDE SEQUENCE [LARGE SCALE GENOMIC DNA]</scope>
    <source>
        <strain evidence="1 2">CCALA 016</strain>
    </source>
</reference>
<dbReference type="OrthoDB" id="9856651at2"/>
<accession>A0A2T1LUW0</accession>
<dbReference type="AlphaFoldDB" id="A0A2T1LUW0"/>
<comment type="caution">
    <text evidence="1">The sequence shown here is derived from an EMBL/GenBank/DDBJ whole genome shotgun (WGS) entry which is preliminary data.</text>
</comment>
<evidence type="ECO:0000313" key="1">
    <source>
        <dbReference type="EMBL" id="PSF35416.1"/>
    </source>
</evidence>
<protein>
    <submittedName>
        <fullName evidence="1">Uncharacterized protein</fullName>
    </submittedName>
</protein>
<evidence type="ECO:0000313" key="2">
    <source>
        <dbReference type="Proteomes" id="UP000239001"/>
    </source>
</evidence>
<sequence>MEPTLEQYQQLYISCSTITRQLKWHIRWVEQVPGGEIVLIAQPPNANPNERRRIIVTIQVNGRVSYGGTGL</sequence>
<organism evidence="1 2">
    <name type="scientific">Aphanothece hegewaldii CCALA 016</name>
    <dbReference type="NCBI Taxonomy" id="2107694"/>
    <lineage>
        <taxon>Bacteria</taxon>
        <taxon>Bacillati</taxon>
        <taxon>Cyanobacteriota</taxon>
        <taxon>Cyanophyceae</taxon>
        <taxon>Oscillatoriophycideae</taxon>
        <taxon>Chroococcales</taxon>
        <taxon>Aphanothecaceae</taxon>
        <taxon>Aphanothece</taxon>
    </lineage>
</organism>
<dbReference type="Proteomes" id="UP000239001">
    <property type="component" value="Unassembled WGS sequence"/>
</dbReference>
<dbReference type="RefSeq" id="WP_106458056.1">
    <property type="nucleotide sequence ID" value="NZ_PXOH01000020.1"/>
</dbReference>
<keyword evidence="2" id="KW-1185">Reference proteome</keyword>
<reference evidence="1 2" key="1">
    <citation type="submission" date="2018-03" db="EMBL/GenBank/DDBJ databases">
        <title>The ancient ancestry and fast evolution of plastids.</title>
        <authorList>
            <person name="Moore K.R."/>
            <person name="Magnabosco C."/>
            <person name="Momper L."/>
            <person name="Gold D.A."/>
            <person name="Bosak T."/>
            <person name="Fournier G.P."/>
        </authorList>
    </citation>
    <scope>NUCLEOTIDE SEQUENCE [LARGE SCALE GENOMIC DNA]</scope>
    <source>
        <strain evidence="1 2">CCALA 016</strain>
    </source>
</reference>
<dbReference type="EMBL" id="PXOH01000020">
    <property type="protein sequence ID" value="PSF35416.1"/>
    <property type="molecule type" value="Genomic_DNA"/>
</dbReference>
<name>A0A2T1LUW0_9CHRO</name>